<keyword evidence="6" id="KW-1185">Reference proteome</keyword>
<name>A0A2J8A7A7_9CHLO</name>
<dbReference type="InterPro" id="IPR019787">
    <property type="entry name" value="Znf_PHD-finger"/>
</dbReference>
<evidence type="ECO:0000256" key="1">
    <source>
        <dbReference type="ARBA" id="ARBA00022723"/>
    </source>
</evidence>
<dbReference type="EMBL" id="PGGS01000130">
    <property type="protein sequence ID" value="PNH08426.1"/>
    <property type="molecule type" value="Genomic_DNA"/>
</dbReference>
<dbReference type="OrthoDB" id="557730at2759"/>
<protein>
    <recommendedName>
        <fullName evidence="4">PHD-type domain-containing protein</fullName>
    </recommendedName>
</protein>
<comment type="caution">
    <text evidence="5">The sequence shown here is derived from an EMBL/GenBank/DDBJ whole genome shotgun (WGS) entry which is preliminary data.</text>
</comment>
<accession>A0A2J8A7A7</accession>
<dbReference type="InterPro" id="IPR011011">
    <property type="entry name" value="Znf_FYVE_PHD"/>
</dbReference>
<reference evidence="5 6" key="1">
    <citation type="journal article" date="2017" name="Mol. Biol. Evol.">
        <title>The 4-celled Tetrabaena socialis nuclear genome reveals the essential components for genetic control of cell number at the origin of multicellularity in the volvocine lineage.</title>
        <authorList>
            <person name="Featherston J."/>
            <person name="Arakaki Y."/>
            <person name="Hanschen E.R."/>
            <person name="Ferris P.J."/>
            <person name="Michod R.E."/>
            <person name="Olson B.J.S.C."/>
            <person name="Nozaki H."/>
            <person name="Durand P.M."/>
        </authorList>
    </citation>
    <scope>NUCLEOTIDE SEQUENCE [LARGE SCALE GENOMIC DNA]</scope>
    <source>
        <strain evidence="5 6">NIES-571</strain>
    </source>
</reference>
<organism evidence="5 6">
    <name type="scientific">Tetrabaena socialis</name>
    <dbReference type="NCBI Taxonomy" id="47790"/>
    <lineage>
        <taxon>Eukaryota</taxon>
        <taxon>Viridiplantae</taxon>
        <taxon>Chlorophyta</taxon>
        <taxon>core chlorophytes</taxon>
        <taxon>Chlorophyceae</taxon>
        <taxon>CS clade</taxon>
        <taxon>Chlamydomonadales</taxon>
        <taxon>Tetrabaenaceae</taxon>
        <taxon>Tetrabaena</taxon>
    </lineage>
</organism>
<dbReference type="Gene3D" id="3.30.40.10">
    <property type="entry name" value="Zinc/RING finger domain, C3HC4 (zinc finger)"/>
    <property type="match status" value="1"/>
</dbReference>
<keyword evidence="3" id="KW-0862">Zinc</keyword>
<evidence type="ECO:0000259" key="4">
    <source>
        <dbReference type="Pfam" id="PF00628"/>
    </source>
</evidence>
<dbReference type="InterPro" id="IPR013083">
    <property type="entry name" value="Znf_RING/FYVE/PHD"/>
</dbReference>
<dbReference type="Pfam" id="PF00628">
    <property type="entry name" value="PHD"/>
    <property type="match status" value="1"/>
</dbReference>
<dbReference type="SUPFAM" id="SSF57903">
    <property type="entry name" value="FYVE/PHD zinc finger"/>
    <property type="match status" value="1"/>
</dbReference>
<evidence type="ECO:0000313" key="5">
    <source>
        <dbReference type="EMBL" id="PNH08426.1"/>
    </source>
</evidence>
<evidence type="ECO:0000313" key="6">
    <source>
        <dbReference type="Proteomes" id="UP000236333"/>
    </source>
</evidence>
<sequence>MERFEPGDYVYVLQRNRVSTLQLPTLEHVLRVVSVTPEGVATLVGRCGTTSKESVSNLAFCHLSNIDPIIDPRVAIPAADLACERCGFPNHEDKMLLCDGCGTGWHLYCLQPRYRLYLPARGSAPVAPLRASPQPISRLASGAAKRSASSIERRFPDPLTLARREQRGVVRFRSTELPGEVFEATYEGGGTELLSLRQVKAALCPVRPVLLSQVLPALPERWDLSTAAGVRLALAHPMPGCGLSEAHLNRLALRVPGGRSSLQASGEPECVATLPEEVEPLLRCVDFSRCTAVFEPWNGTGVISRVLQAHGLRVLRNDVNPRHEADWHADALQPGLYQHLQRVQSYQAIIASPWFAVLGIALPLAVRYAPVVAFHVPGHFVTNAPPGRRLYLAALALAGRVSLILGLPRGPSGPRCLWLVVFELAALRARLLRLPVAPEDPWVL</sequence>
<feature type="domain" description="PHD-type" evidence="4">
    <location>
        <begin position="83"/>
        <end position="113"/>
    </location>
</feature>
<evidence type="ECO:0000256" key="3">
    <source>
        <dbReference type="ARBA" id="ARBA00022833"/>
    </source>
</evidence>
<dbReference type="GO" id="GO:0008270">
    <property type="term" value="F:zinc ion binding"/>
    <property type="evidence" value="ECO:0007669"/>
    <property type="project" value="UniProtKB-KW"/>
</dbReference>
<dbReference type="AlphaFoldDB" id="A0A2J8A7A7"/>
<gene>
    <name evidence="5" type="ORF">TSOC_004993</name>
</gene>
<keyword evidence="2" id="KW-0863">Zinc-finger</keyword>
<dbReference type="Proteomes" id="UP000236333">
    <property type="component" value="Unassembled WGS sequence"/>
</dbReference>
<proteinExistence type="predicted"/>
<keyword evidence="1" id="KW-0479">Metal-binding</keyword>
<evidence type="ECO:0000256" key="2">
    <source>
        <dbReference type="ARBA" id="ARBA00022771"/>
    </source>
</evidence>